<evidence type="ECO:0000259" key="6">
    <source>
        <dbReference type="PROSITE" id="PS51371"/>
    </source>
</evidence>
<protein>
    <recommendedName>
        <fullName evidence="6">CBS domain-containing protein</fullName>
    </recommendedName>
</protein>
<dbReference type="PANTHER" id="PTHR13780:SF35">
    <property type="entry name" value="LD22662P"/>
    <property type="match status" value="1"/>
</dbReference>
<evidence type="ECO:0000256" key="3">
    <source>
        <dbReference type="ARBA" id="ARBA00023122"/>
    </source>
</evidence>
<dbReference type="Proteomes" id="UP001159363">
    <property type="component" value="Chromosome 11"/>
</dbReference>
<evidence type="ECO:0000256" key="2">
    <source>
        <dbReference type="ARBA" id="ARBA00022737"/>
    </source>
</evidence>
<keyword evidence="8" id="KW-1185">Reference proteome</keyword>
<feature type="domain" description="CBS" evidence="6">
    <location>
        <begin position="291"/>
        <end position="354"/>
    </location>
</feature>
<reference evidence="7 8" key="1">
    <citation type="submission" date="2023-02" db="EMBL/GenBank/DDBJ databases">
        <title>LHISI_Scaffold_Assembly.</title>
        <authorList>
            <person name="Stuart O.P."/>
            <person name="Cleave R."/>
            <person name="Magrath M.J.L."/>
            <person name="Mikheyev A.S."/>
        </authorList>
    </citation>
    <scope>NUCLEOTIDE SEQUENCE [LARGE SCALE GENOMIC DNA]</scope>
    <source>
        <strain evidence="7">Daus_M_001</strain>
        <tissue evidence="7">Leg muscle</tissue>
    </source>
</reference>
<gene>
    <name evidence="7" type="ORF">PR048_027908</name>
</gene>
<dbReference type="InterPro" id="IPR050511">
    <property type="entry name" value="AMPK_gamma/SDS23_families"/>
</dbReference>
<dbReference type="CDD" id="cd04618">
    <property type="entry name" value="CBS_euAMPK_gamma-like_repeat1"/>
    <property type="match status" value="1"/>
</dbReference>
<comment type="similarity">
    <text evidence="1">Belongs to the 5'-AMP-activated protein kinase gamma subunit family.</text>
</comment>
<comment type="subunit">
    <text evidence="4">AMPK is a heterotrimer of an alpha catalytic subunit (PRKAA1 or PRKAA2), a beta (PRKAB1 or PRKAB2) and a gamma non-catalytic subunits (PRKAG1, PRKAG2 or PRKAG3). Interacts with FNIP1 and FNIP2.</text>
</comment>
<name>A0ABQ9GHR8_9NEOP</name>
<dbReference type="SMART" id="SM00116">
    <property type="entry name" value="CBS"/>
    <property type="match status" value="3"/>
</dbReference>
<keyword evidence="3 5" id="KW-0129">CBS domain</keyword>
<dbReference type="PANTHER" id="PTHR13780">
    <property type="entry name" value="AMP-ACTIVATED PROTEIN KINASE, GAMMA REGULATORY SUBUNIT"/>
    <property type="match status" value="1"/>
</dbReference>
<dbReference type="Gene3D" id="3.10.580.10">
    <property type="entry name" value="CBS-domain"/>
    <property type="match status" value="2"/>
</dbReference>
<evidence type="ECO:0000313" key="7">
    <source>
        <dbReference type="EMBL" id="KAJ8871582.1"/>
    </source>
</evidence>
<dbReference type="InterPro" id="IPR046342">
    <property type="entry name" value="CBS_dom_sf"/>
</dbReference>
<comment type="caution">
    <text evidence="7">The sequence shown here is derived from an EMBL/GenBank/DDBJ whole genome shotgun (WGS) entry which is preliminary data.</text>
</comment>
<evidence type="ECO:0000256" key="5">
    <source>
        <dbReference type="PROSITE-ProRule" id="PRU00703"/>
    </source>
</evidence>
<dbReference type="EMBL" id="JARBHB010000012">
    <property type="protein sequence ID" value="KAJ8871582.1"/>
    <property type="molecule type" value="Genomic_DNA"/>
</dbReference>
<dbReference type="Pfam" id="PF00571">
    <property type="entry name" value="CBS"/>
    <property type="match status" value="2"/>
</dbReference>
<keyword evidence="2" id="KW-0677">Repeat</keyword>
<sequence>MPRLSTEANPAALLSGCRRAGKVTSADFATRSCPLYLQLPFFTLARSLRGARSAYKPTPASPAVYWVHALRIHQPPSSPRSSVLAARLLRPIATSLLTTLRLRWLNFGKRAVCACVRACRTSFITRRRTDPRQCCTRPAALCVDRWFLLVAAIPRTGVTAVAGVRAAPLWDSAQQCFVGMLTITDFIKILQMYYTSPSVKMDELEEHKLDTWRNVLKQVKPLVSIGPDESLYDAIRTLIHNRIHRLPVIDSDTGNVLYILTHKRILRFLFLYINDLPKPSYMNKTLRDIRIGTYDDIETAYEDTSIILALKKFVERRVSALPIVDGEGRLVDIYAKFDVIVSKCITLNMTGSKLYVGLLLVWPRLETLTLALRGLVVALDATLWHVLVLWITAGG</sequence>
<dbReference type="PROSITE" id="PS51371">
    <property type="entry name" value="CBS"/>
    <property type="match status" value="2"/>
</dbReference>
<dbReference type="SUPFAM" id="SSF54631">
    <property type="entry name" value="CBS-domain pair"/>
    <property type="match status" value="2"/>
</dbReference>
<proteinExistence type="inferred from homology"/>
<evidence type="ECO:0000256" key="4">
    <source>
        <dbReference type="ARBA" id="ARBA00025878"/>
    </source>
</evidence>
<evidence type="ECO:0000256" key="1">
    <source>
        <dbReference type="ARBA" id="ARBA00006750"/>
    </source>
</evidence>
<dbReference type="InterPro" id="IPR000644">
    <property type="entry name" value="CBS_dom"/>
</dbReference>
<feature type="domain" description="CBS" evidence="6">
    <location>
        <begin position="218"/>
        <end position="276"/>
    </location>
</feature>
<evidence type="ECO:0000313" key="8">
    <source>
        <dbReference type="Proteomes" id="UP001159363"/>
    </source>
</evidence>
<organism evidence="7 8">
    <name type="scientific">Dryococelus australis</name>
    <dbReference type="NCBI Taxonomy" id="614101"/>
    <lineage>
        <taxon>Eukaryota</taxon>
        <taxon>Metazoa</taxon>
        <taxon>Ecdysozoa</taxon>
        <taxon>Arthropoda</taxon>
        <taxon>Hexapoda</taxon>
        <taxon>Insecta</taxon>
        <taxon>Pterygota</taxon>
        <taxon>Neoptera</taxon>
        <taxon>Polyneoptera</taxon>
        <taxon>Phasmatodea</taxon>
        <taxon>Verophasmatodea</taxon>
        <taxon>Anareolatae</taxon>
        <taxon>Phasmatidae</taxon>
        <taxon>Eurycanthinae</taxon>
        <taxon>Dryococelus</taxon>
    </lineage>
</organism>
<accession>A0ABQ9GHR8</accession>